<evidence type="ECO:0000313" key="2">
    <source>
        <dbReference type="EMBL" id="CAH0375992.1"/>
    </source>
</evidence>
<feature type="region of interest" description="Disordered" evidence="1">
    <location>
        <begin position="123"/>
        <end position="193"/>
    </location>
</feature>
<protein>
    <submittedName>
        <fullName evidence="2">Uncharacterized protein</fullName>
    </submittedName>
</protein>
<gene>
    <name evidence="2" type="ORF">PECAL_5P05450</name>
</gene>
<dbReference type="EMBL" id="CAKKNE010000005">
    <property type="protein sequence ID" value="CAH0375992.1"/>
    <property type="molecule type" value="Genomic_DNA"/>
</dbReference>
<evidence type="ECO:0000313" key="3">
    <source>
        <dbReference type="Proteomes" id="UP000789595"/>
    </source>
</evidence>
<name>A0A8J2SWR3_9STRA</name>
<evidence type="ECO:0000256" key="1">
    <source>
        <dbReference type="SAM" id="MobiDB-lite"/>
    </source>
</evidence>
<dbReference type="AlphaFoldDB" id="A0A8J2SWR3"/>
<reference evidence="2" key="1">
    <citation type="submission" date="2021-11" db="EMBL/GenBank/DDBJ databases">
        <authorList>
            <consortium name="Genoscope - CEA"/>
            <person name="William W."/>
        </authorList>
    </citation>
    <scope>NUCLEOTIDE SEQUENCE</scope>
</reference>
<dbReference type="Proteomes" id="UP000789595">
    <property type="component" value="Unassembled WGS sequence"/>
</dbReference>
<sequence>MGSPSKTASTIVLGSGETGYDRWARSSQQIGAYYAAPKKPTTPGRAPGTAALIGRANRASAAMRVLGSTMGYDTNPPPPVAVTMLGKRTHSDHSLYLTLGHSQNMYKSASGFWEASVTRASRALPQVDQRPPTDTRVTFEGDRPAVDVDATGEEDAPLSPTLDEHAFGETPLSNDQPGPSFGIEGADPPDDGLFEEASVDVLTVGGDGSLQE</sequence>
<accession>A0A8J2SWR3</accession>
<comment type="caution">
    <text evidence="2">The sequence shown here is derived from an EMBL/GenBank/DDBJ whole genome shotgun (WGS) entry which is preliminary data.</text>
</comment>
<organism evidence="2 3">
    <name type="scientific">Pelagomonas calceolata</name>
    <dbReference type="NCBI Taxonomy" id="35677"/>
    <lineage>
        <taxon>Eukaryota</taxon>
        <taxon>Sar</taxon>
        <taxon>Stramenopiles</taxon>
        <taxon>Ochrophyta</taxon>
        <taxon>Pelagophyceae</taxon>
        <taxon>Pelagomonadales</taxon>
        <taxon>Pelagomonadaceae</taxon>
        <taxon>Pelagomonas</taxon>
    </lineage>
</organism>
<keyword evidence="3" id="KW-1185">Reference proteome</keyword>
<feature type="compositionally biased region" description="Basic and acidic residues" evidence="1">
    <location>
        <begin position="131"/>
        <end position="146"/>
    </location>
</feature>
<proteinExistence type="predicted"/>